<dbReference type="RefSeq" id="WP_144237717.1">
    <property type="nucleotide sequence ID" value="NZ_VJWA01000002.1"/>
</dbReference>
<sequence length="70" mass="7584">MLNASGHTLRGAVFTRAKVARMLSRTHYAGYYLYGARLAVQDASREAGRLRVACPAIVSSEQFLAVVAGR</sequence>
<dbReference type="GO" id="GO:0000150">
    <property type="term" value="F:DNA strand exchange activity"/>
    <property type="evidence" value="ECO:0007669"/>
    <property type="project" value="InterPro"/>
</dbReference>
<dbReference type="Proteomes" id="UP000317894">
    <property type="component" value="Unassembled WGS sequence"/>
</dbReference>
<dbReference type="EMBL" id="VJWA01000002">
    <property type="protein sequence ID" value="TRW14512.1"/>
    <property type="molecule type" value="Genomic_DNA"/>
</dbReference>
<organism evidence="2 3">
    <name type="scientific">Glacieibacterium frigidum</name>
    <dbReference type="NCBI Taxonomy" id="2593303"/>
    <lineage>
        <taxon>Bacteria</taxon>
        <taxon>Pseudomonadati</taxon>
        <taxon>Pseudomonadota</taxon>
        <taxon>Alphaproteobacteria</taxon>
        <taxon>Sphingomonadales</taxon>
        <taxon>Sphingosinicellaceae</taxon>
        <taxon>Glacieibacterium</taxon>
    </lineage>
</organism>
<proteinExistence type="predicted"/>
<dbReference type="Pfam" id="PF07508">
    <property type="entry name" value="Recombinase"/>
    <property type="match status" value="1"/>
</dbReference>
<gene>
    <name evidence="2" type="ORF">FMM06_12465</name>
</gene>
<dbReference type="InterPro" id="IPR011109">
    <property type="entry name" value="DNA_bind_recombinase_dom"/>
</dbReference>
<comment type="caution">
    <text evidence="2">The sequence shown here is derived from an EMBL/GenBank/DDBJ whole genome shotgun (WGS) entry which is preliminary data.</text>
</comment>
<evidence type="ECO:0000313" key="2">
    <source>
        <dbReference type="EMBL" id="TRW14512.1"/>
    </source>
</evidence>
<dbReference type="AlphaFoldDB" id="A0A552U8G7"/>
<evidence type="ECO:0000313" key="3">
    <source>
        <dbReference type="Proteomes" id="UP000317894"/>
    </source>
</evidence>
<evidence type="ECO:0000259" key="1">
    <source>
        <dbReference type="Pfam" id="PF07508"/>
    </source>
</evidence>
<name>A0A552U8G7_9SPHN</name>
<dbReference type="GO" id="GO:0003677">
    <property type="term" value="F:DNA binding"/>
    <property type="evidence" value="ECO:0007669"/>
    <property type="project" value="InterPro"/>
</dbReference>
<accession>A0A552U8G7</accession>
<reference evidence="2 3" key="1">
    <citation type="submission" date="2019-07" db="EMBL/GenBank/DDBJ databases">
        <title>Novel species isolated from glacier.</title>
        <authorList>
            <person name="Liu Q."/>
            <person name="Xin Y.-H."/>
        </authorList>
    </citation>
    <scope>NUCLEOTIDE SEQUENCE [LARGE SCALE GENOMIC DNA]</scope>
    <source>
        <strain evidence="2 3">LB1R16</strain>
    </source>
</reference>
<protein>
    <recommendedName>
        <fullName evidence="1">Recombinase domain-containing protein</fullName>
    </recommendedName>
</protein>
<keyword evidence="3" id="KW-1185">Reference proteome</keyword>
<feature type="domain" description="Recombinase" evidence="1">
    <location>
        <begin position="2"/>
        <end position="66"/>
    </location>
</feature>